<gene>
    <name evidence="2" type="ORF">PISMIDRAFT_654834</name>
</gene>
<dbReference type="OrthoDB" id="2656072at2759"/>
<proteinExistence type="predicted"/>
<feature type="region of interest" description="Disordered" evidence="1">
    <location>
        <begin position="1"/>
        <end position="22"/>
    </location>
</feature>
<name>A0A0C9ZRP8_9AGAM</name>
<accession>A0A0C9ZRP8</accession>
<evidence type="ECO:0000313" key="3">
    <source>
        <dbReference type="Proteomes" id="UP000054018"/>
    </source>
</evidence>
<evidence type="ECO:0000256" key="1">
    <source>
        <dbReference type="SAM" id="MobiDB-lite"/>
    </source>
</evidence>
<dbReference type="EMBL" id="KN833691">
    <property type="protein sequence ID" value="KIK28749.1"/>
    <property type="molecule type" value="Genomic_DNA"/>
</dbReference>
<sequence length="119" mass="13289">MYAYYGMDDNVGPSVPPPGEEAFDLSHEGGEYEGFPDLVDQVIKVNRCHYNDPHTCSDRVEVQTHHWATQMPQLVTAYLDYCANDSGDGMPVPADSLTHSQDTSTLSILDIELIDFFCE</sequence>
<protein>
    <submittedName>
        <fullName evidence="2">Uncharacterized protein</fullName>
    </submittedName>
</protein>
<keyword evidence="3" id="KW-1185">Reference proteome</keyword>
<reference evidence="3" key="2">
    <citation type="submission" date="2015-01" db="EMBL/GenBank/DDBJ databases">
        <title>Evolutionary Origins and Diversification of the Mycorrhizal Mutualists.</title>
        <authorList>
            <consortium name="DOE Joint Genome Institute"/>
            <consortium name="Mycorrhizal Genomics Consortium"/>
            <person name="Kohler A."/>
            <person name="Kuo A."/>
            <person name="Nagy L.G."/>
            <person name="Floudas D."/>
            <person name="Copeland A."/>
            <person name="Barry K.W."/>
            <person name="Cichocki N."/>
            <person name="Veneault-Fourrey C."/>
            <person name="LaButti K."/>
            <person name="Lindquist E.A."/>
            <person name="Lipzen A."/>
            <person name="Lundell T."/>
            <person name="Morin E."/>
            <person name="Murat C."/>
            <person name="Riley R."/>
            <person name="Ohm R."/>
            <person name="Sun H."/>
            <person name="Tunlid A."/>
            <person name="Henrissat B."/>
            <person name="Grigoriev I.V."/>
            <person name="Hibbett D.S."/>
            <person name="Martin F."/>
        </authorList>
    </citation>
    <scope>NUCLEOTIDE SEQUENCE [LARGE SCALE GENOMIC DNA]</scope>
    <source>
        <strain evidence="3">441</strain>
    </source>
</reference>
<evidence type="ECO:0000313" key="2">
    <source>
        <dbReference type="EMBL" id="KIK28749.1"/>
    </source>
</evidence>
<dbReference type="Proteomes" id="UP000054018">
    <property type="component" value="Unassembled WGS sequence"/>
</dbReference>
<dbReference type="HOGENOM" id="CLU_137509_0_0_1"/>
<reference evidence="2 3" key="1">
    <citation type="submission" date="2014-04" db="EMBL/GenBank/DDBJ databases">
        <authorList>
            <consortium name="DOE Joint Genome Institute"/>
            <person name="Kuo A."/>
            <person name="Kohler A."/>
            <person name="Costa M.D."/>
            <person name="Nagy L.G."/>
            <person name="Floudas D."/>
            <person name="Copeland A."/>
            <person name="Barry K.W."/>
            <person name="Cichocki N."/>
            <person name="Veneault-Fourrey C."/>
            <person name="LaButti K."/>
            <person name="Lindquist E.A."/>
            <person name="Lipzen A."/>
            <person name="Lundell T."/>
            <person name="Morin E."/>
            <person name="Murat C."/>
            <person name="Sun H."/>
            <person name="Tunlid A."/>
            <person name="Henrissat B."/>
            <person name="Grigoriev I.V."/>
            <person name="Hibbett D.S."/>
            <person name="Martin F."/>
            <person name="Nordberg H.P."/>
            <person name="Cantor M.N."/>
            <person name="Hua S.X."/>
        </authorList>
    </citation>
    <scope>NUCLEOTIDE SEQUENCE [LARGE SCALE GENOMIC DNA]</scope>
    <source>
        <strain evidence="2 3">441</strain>
    </source>
</reference>
<dbReference type="AlphaFoldDB" id="A0A0C9ZRP8"/>
<organism evidence="2 3">
    <name type="scientific">Pisolithus microcarpus 441</name>
    <dbReference type="NCBI Taxonomy" id="765257"/>
    <lineage>
        <taxon>Eukaryota</taxon>
        <taxon>Fungi</taxon>
        <taxon>Dikarya</taxon>
        <taxon>Basidiomycota</taxon>
        <taxon>Agaricomycotina</taxon>
        <taxon>Agaricomycetes</taxon>
        <taxon>Agaricomycetidae</taxon>
        <taxon>Boletales</taxon>
        <taxon>Sclerodermatineae</taxon>
        <taxon>Pisolithaceae</taxon>
        <taxon>Pisolithus</taxon>
    </lineage>
</organism>